<dbReference type="KEGG" id="asa:ASA_0540"/>
<feature type="transmembrane region" description="Helical" evidence="1">
    <location>
        <begin position="48"/>
        <end position="70"/>
    </location>
</feature>
<evidence type="ECO:0000256" key="1">
    <source>
        <dbReference type="SAM" id="Phobius"/>
    </source>
</evidence>
<evidence type="ECO:0000313" key="2">
    <source>
        <dbReference type="EMBL" id="ABO88706.1"/>
    </source>
</evidence>
<dbReference type="HOGENOM" id="CLU_2598207_0_0_6"/>
<evidence type="ECO:0000313" key="3">
    <source>
        <dbReference type="Proteomes" id="UP000000225"/>
    </source>
</evidence>
<organism evidence="2 3">
    <name type="scientific">Aeromonas salmonicida (strain A449)</name>
    <dbReference type="NCBI Taxonomy" id="382245"/>
    <lineage>
        <taxon>Bacteria</taxon>
        <taxon>Pseudomonadati</taxon>
        <taxon>Pseudomonadota</taxon>
        <taxon>Gammaproteobacteria</taxon>
        <taxon>Aeromonadales</taxon>
        <taxon>Aeromonadaceae</taxon>
        <taxon>Aeromonas</taxon>
    </lineage>
</organism>
<protein>
    <submittedName>
        <fullName evidence="2">Uncharacterized protein</fullName>
    </submittedName>
</protein>
<proteinExistence type="predicted"/>
<keyword evidence="1" id="KW-0472">Membrane</keyword>
<reference evidence="3" key="1">
    <citation type="journal article" date="2008" name="BMC Genomics">
        <title>The genome of Aeromonas salmonicida subsp. salmonicida A449: insights into the evolution of a fish pathogen.</title>
        <authorList>
            <person name="Reith M.E."/>
            <person name="Singh R.K."/>
            <person name="Curtis B."/>
            <person name="Boyd J.M."/>
            <person name="Bouevitch A."/>
            <person name="Kimball J."/>
            <person name="Munholland J."/>
            <person name="Murphy C."/>
            <person name="Sarty D."/>
            <person name="Williams J."/>
            <person name="Nash J.H."/>
            <person name="Johnson S.C."/>
            <person name="Brown L.L."/>
        </authorList>
    </citation>
    <scope>NUCLEOTIDE SEQUENCE [LARGE SCALE GENOMIC DNA]</scope>
    <source>
        <strain evidence="3">A449</strain>
    </source>
</reference>
<dbReference type="AlphaFoldDB" id="A4SII4"/>
<accession>A4SII4</accession>
<keyword evidence="1" id="KW-0812">Transmembrane</keyword>
<sequence length="79" mass="8714">MFVCCQRRGAELPLASRSCLFTAPLSSDTQRPACRAFFQPPSHIPHPLLAKMAAIGAFLALATCLPYRLLFMAELACFR</sequence>
<name>A4SII4_AERS4</name>
<dbReference type="EMBL" id="CP000644">
    <property type="protein sequence ID" value="ABO88706.1"/>
    <property type="molecule type" value="Genomic_DNA"/>
</dbReference>
<dbReference type="Proteomes" id="UP000000225">
    <property type="component" value="Chromosome"/>
</dbReference>
<gene>
    <name evidence="2" type="ordered locus">ASA_0540</name>
</gene>
<keyword evidence="1" id="KW-1133">Transmembrane helix</keyword>